<evidence type="ECO:0000313" key="3">
    <source>
        <dbReference type="EMBL" id="QDH49621.1"/>
    </source>
</evidence>
<sequence length="574" mass="65557">MSIEEGHPMSDKDPNKNHYPDDDDQDMFSPGNVQDAGESEEAKEAESQAKQTTLNLQHRRADIDAVRMECYGEQDLVKRAQKLQSVGGIKYVHFKPAPGDLGKMGMTVAKAESELNRLAAFDALFDFGSGIVPYPHRDTFRGRLVDHHGEVLTQKTSQQVDVIQAINAAGLENPTARGVGESMMIWAGQHKRDGLLFNFERNMKEWDGVERLENTLIELFKPKPSALTQLVGKYFWLSLYNRITNPGCPAPTSIALIGTQGAGKTQFSRILCETLMDDSNVAPIPLDWSMKDFNKFLRAITGQSIIANVAEMGGLKKVDIERMKDFATRDKDELDFKFEDTLIKKRQWIIITDGNSYEGLQRDETGNRRFYPIFVGQKDDENGQPAWEENFEVDYTGFREKVWQIMAECRAWMAEHGQNGYIKLVVDVQRGVQNFSRSEMENDRGTIKDMEFDAIMREILSTAPYERSAKNGWMVSIKHINGQLNSYKLPKYNSVIKSFMARFKYEPGQMAIGKGYFMKQELMDGTPETELLPLLVDRFWYKGDELTIEERCEALKEQRRKVELERSQYGGEAF</sequence>
<evidence type="ECO:0000259" key="2">
    <source>
        <dbReference type="Pfam" id="PF05272"/>
    </source>
</evidence>
<feature type="compositionally biased region" description="Basic and acidic residues" evidence="1">
    <location>
        <begin position="1"/>
        <end position="20"/>
    </location>
</feature>
<feature type="region of interest" description="Disordered" evidence="1">
    <location>
        <begin position="1"/>
        <end position="56"/>
    </location>
</feature>
<keyword evidence="3" id="KW-0378">Hydrolase</keyword>
<dbReference type="KEGG" id="vg:55620336"/>
<evidence type="ECO:0000313" key="4">
    <source>
        <dbReference type="Proteomes" id="UP000319711"/>
    </source>
</evidence>
<dbReference type="RefSeq" id="YP_009849924.1">
    <property type="nucleotide sequence ID" value="NC_048796.1"/>
</dbReference>
<accession>A0A514A8M5</accession>
<organism evidence="3 4">
    <name type="scientific">Pantoea phage Kyle</name>
    <dbReference type="NCBI Taxonomy" id="2589665"/>
    <lineage>
        <taxon>Viruses</taxon>
        <taxon>Duplodnaviria</taxon>
        <taxon>Heunggongvirae</taxon>
        <taxon>Uroviricota</taxon>
        <taxon>Caudoviricetes</taxon>
        <taxon>Lindbergviridae</taxon>
        <taxon>Kylevirus</taxon>
        <taxon>Kylevirus kyle</taxon>
    </lineage>
</organism>
<name>A0A514A8M5_9CAUD</name>
<gene>
    <name evidence="3" type="primary">89</name>
    <name evidence="3" type="ORF">KYLE_92</name>
</gene>
<keyword evidence="3" id="KW-0547">Nucleotide-binding</keyword>
<dbReference type="EMBL" id="MN038177">
    <property type="protein sequence ID" value="QDH49621.1"/>
    <property type="molecule type" value="Genomic_DNA"/>
</dbReference>
<feature type="domain" description="Virulence-associated protein E-like" evidence="2">
    <location>
        <begin position="204"/>
        <end position="414"/>
    </location>
</feature>
<keyword evidence="3" id="KW-0347">Helicase</keyword>
<proteinExistence type="predicted"/>
<dbReference type="InterPro" id="IPR027417">
    <property type="entry name" value="P-loop_NTPase"/>
</dbReference>
<dbReference type="Proteomes" id="UP000319711">
    <property type="component" value="Segment"/>
</dbReference>
<reference evidence="3 4" key="1">
    <citation type="submission" date="2019-06" db="EMBL/GenBank/DDBJ databases">
        <authorList>
            <person name="Fakulujo A."/>
            <person name="Fiaz D."/>
            <person name="Garg S."/>
            <person name="Gordon G."/>
            <person name="Haider Z."/>
            <person name="Hale A."/>
            <person name="Hodges K."/>
            <person name="Jacob L."/>
            <person name="Kandil F."/>
            <person name="Kincaid V."/>
            <person name="Melchor-Guerra M."/>
            <person name="Morrelli A."/>
            <person name="Morris R."/>
            <person name="Nawaz M."/>
            <person name="Nguyen N."/>
            <person name="Omair A."/>
            <person name="Pray J."/>
            <person name="Saleem H."/>
            <person name="Saravane K."/>
            <person name="Sharma A."/>
            <person name="Singh A."/>
            <person name="Walston M."/>
            <person name="Zaman H."/>
            <person name="Puthuveetil N."/>
            <person name="Do L."/>
            <person name="Islam N."/>
            <person name="Johnson A."/>
        </authorList>
    </citation>
    <scope>NUCLEOTIDE SEQUENCE [LARGE SCALE GENOMIC DNA]</scope>
</reference>
<dbReference type="SUPFAM" id="SSF52540">
    <property type="entry name" value="P-loop containing nucleoside triphosphate hydrolases"/>
    <property type="match status" value="1"/>
</dbReference>
<protein>
    <submittedName>
        <fullName evidence="3">Helicase</fullName>
    </submittedName>
</protein>
<dbReference type="GeneID" id="55620336"/>
<dbReference type="Pfam" id="PF05272">
    <property type="entry name" value="VapE-like_dom"/>
    <property type="match status" value="1"/>
</dbReference>
<keyword evidence="3" id="KW-0067">ATP-binding</keyword>
<evidence type="ECO:0000256" key="1">
    <source>
        <dbReference type="SAM" id="MobiDB-lite"/>
    </source>
</evidence>
<dbReference type="GO" id="GO:0004386">
    <property type="term" value="F:helicase activity"/>
    <property type="evidence" value="ECO:0007669"/>
    <property type="project" value="UniProtKB-KW"/>
</dbReference>
<keyword evidence="4" id="KW-1185">Reference proteome</keyword>
<dbReference type="InterPro" id="IPR007936">
    <property type="entry name" value="VapE-like_dom"/>
</dbReference>